<dbReference type="STRING" id="415425.SAMN05444363_1596"/>
<evidence type="ECO:0000313" key="3">
    <source>
        <dbReference type="Proteomes" id="UP000184488"/>
    </source>
</evidence>
<name>A0A1M6DRE2_9FLAO</name>
<organism evidence="2 3">
    <name type="scientific">Flavobacterium terrae</name>
    <dbReference type="NCBI Taxonomy" id="415425"/>
    <lineage>
        <taxon>Bacteria</taxon>
        <taxon>Pseudomonadati</taxon>
        <taxon>Bacteroidota</taxon>
        <taxon>Flavobacteriia</taxon>
        <taxon>Flavobacteriales</taxon>
        <taxon>Flavobacteriaceae</taxon>
        <taxon>Flavobacterium</taxon>
    </lineage>
</organism>
<dbReference type="EMBL" id="FQZI01000002">
    <property type="protein sequence ID" value="SHI75824.1"/>
    <property type="molecule type" value="Genomic_DNA"/>
</dbReference>
<evidence type="ECO:0000256" key="1">
    <source>
        <dbReference type="SAM" id="SignalP"/>
    </source>
</evidence>
<keyword evidence="3" id="KW-1185">Reference proteome</keyword>
<gene>
    <name evidence="2" type="ORF">SAMN05444363_1596</name>
</gene>
<dbReference type="OrthoDB" id="1369542at2"/>
<sequence length="68" mass="7307">MKKMLFTAIALVAFAGTSIVNAKEDLIRTKPCMQVYMETYDECADLGMDAADCTSEANAAYGECLSGN</sequence>
<evidence type="ECO:0008006" key="4">
    <source>
        <dbReference type="Google" id="ProtNLM"/>
    </source>
</evidence>
<feature type="chain" id="PRO_5012816282" description="Cysteine rich repeat-containing protein" evidence="1">
    <location>
        <begin position="23"/>
        <end position="68"/>
    </location>
</feature>
<keyword evidence="1" id="KW-0732">Signal</keyword>
<dbReference type="RefSeq" id="WP_073310203.1">
    <property type="nucleotide sequence ID" value="NZ_FQZI01000002.1"/>
</dbReference>
<dbReference type="AlphaFoldDB" id="A0A1M6DRE2"/>
<proteinExistence type="predicted"/>
<dbReference type="Proteomes" id="UP000184488">
    <property type="component" value="Unassembled WGS sequence"/>
</dbReference>
<evidence type="ECO:0000313" key="2">
    <source>
        <dbReference type="EMBL" id="SHI75824.1"/>
    </source>
</evidence>
<accession>A0A1M6DRE2</accession>
<protein>
    <recommendedName>
        <fullName evidence="4">Cysteine rich repeat-containing protein</fullName>
    </recommendedName>
</protein>
<reference evidence="3" key="1">
    <citation type="submission" date="2016-11" db="EMBL/GenBank/DDBJ databases">
        <authorList>
            <person name="Varghese N."/>
            <person name="Submissions S."/>
        </authorList>
    </citation>
    <scope>NUCLEOTIDE SEQUENCE [LARGE SCALE GENOMIC DNA]</scope>
    <source>
        <strain evidence="3">DSM 18829</strain>
    </source>
</reference>
<feature type="signal peptide" evidence="1">
    <location>
        <begin position="1"/>
        <end position="22"/>
    </location>
</feature>